<evidence type="ECO:0000256" key="2">
    <source>
        <dbReference type="ARBA" id="ARBA00022980"/>
    </source>
</evidence>
<evidence type="ECO:0000313" key="6">
    <source>
        <dbReference type="Proteomes" id="UP000295164"/>
    </source>
</evidence>
<name>A0A4R4E573_9BACT</name>
<evidence type="ECO:0000256" key="3">
    <source>
        <dbReference type="ARBA" id="ARBA00023274"/>
    </source>
</evidence>
<gene>
    <name evidence="5" type="ORF">E0486_08315</name>
</gene>
<sequence length="39" mass="4153">MGRGDKKTKKGKTFKGSFGKSRPASAKKITGNQVAEKKA</sequence>
<feature type="compositionally biased region" description="Basic residues" evidence="4">
    <location>
        <begin position="1"/>
        <end position="13"/>
    </location>
</feature>
<feature type="region of interest" description="Disordered" evidence="4">
    <location>
        <begin position="1"/>
        <end position="39"/>
    </location>
</feature>
<dbReference type="InterPro" id="IPR030826">
    <property type="entry name" value="Ribosomal_bTHX/bTHXc/bTHXm"/>
</dbReference>
<dbReference type="EMBL" id="SKFH01000010">
    <property type="protein sequence ID" value="TCZ72775.1"/>
    <property type="molecule type" value="Genomic_DNA"/>
</dbReference>
<dbReference type="NCBIfam" id="TIGR04560">
    <property type="entry name" value="ribo_THX"/>
    <property type="match status" value="1"/>
</dbReference>
<keyword evidence="6" id="KW-1185">Reference proteome</keyword>
<dbReference type="Proteomes" id="UP000295164">
    <property type="component" value="Unassembled WGS sequence"/>
</dbReference>
<keyword evidence="2 5" id="KW-0689">Ribosomal protein</keyword>
<dbReference type="RefSeq" id="WP_131851698.1">
    <property type="nucleotide sequence ID" value="NZ_SKFH01000010.1"/>
</dbReference>
<protein>
    <submittedName>
        <fullName evidence="5">30S ribosomal protein THX</fullName>
    </submittedName>
</protein>
<accession>A0A4R4E573</accession>
<comment type="caution">
    <text evidence="5">The sequence shown here is derived from an EMBL/GenBank/DDBJ whole genome shotgun (WGS) entry which is preliminary data.</text>
</comment>
<evidence type="ECO:0000256" key="4">
    <source>
        <dbReference type="SAM" id="MobiDB-lite"/>
    </source>
</evidence>
<reference evidence="5 6" key="1">
    <citation type="submission" date="2019-03" db="EMBL/GenBank/DDBJ databases">
        <authorList>
            <person name="Kim M.K.M."/>
        </authorList>
    </citation>
    <scope>NUCLEOTIDE SEQUENCE [LARGE SCALE GENOMIC DNA]</scope>
    <source>
        <strain evidence="5 6">17J68-15</strain>
    </source>
</reference>
<organism evidence="5 6">
    <name type="scientific">Flaviaesturariibacter aridisoli</name>
    <dbReference type="NCBI Taxonomy" id="2545761"/>
    <lineage>
        <taxon>Bacteria</taxon>
        <taxon>Pseudomonadati</taxon>
        <taxon>Bacteroidota</taxon>
        <taxon>Chitinophagia</taxon>
        <taxon>Chitinophagales</taxon>
        <taxon>Chitinophagaceae</taxon>
        <taxon>Flaviaestuariibacter</taxon>
    </lineage>
</organism>
<comment type="similarity">
    <text evidence="1">Belongs to the bacterial ribosomal protein bTHX family.</text>
</comment>
<proteinExistence type="inferred from homology"/>
<evidence type="ECO:0000256" key="1">
    <source>
        <dbReference type="ARBA" id="ARBA00010834"/>
    </source>
</evidence>
<evidence type="ECO:0000313" key="5">
    <source>
        <dbReference type="EMBL" id="TCZ72775.1"/>
    </source>
</evidence>
<dbReference type="GO" id="GO:0005840">
    <property type="term" value="C:ribosome"/>
    <property type="evidence" value="ECO:0007669"/>
    <property type="project" value="UniProtKB-KW"/>
</dbReference>
<keyword evidence="3" id="KW-0687">Ribonucleoprotein</keyword>
<dbReference type="AlphaFoldDB" id="A0A4R4E573"/>
<dbReference type="GO" id="GO:1990904">
    <property type="term" value="C:ribonucleoprotein complex"/>
    <property type="evidence" value="ECO:0007669"/>
    <property type="project" value="UniProtKB-KW"/>
</dbReference>